<reference evidence="2 3" key="1">
    <citation type="submission" date="2014-06" db="EMBL/GenBank/DDBJ databases">
        <title>Whole Genome Sequences of Three Symbiotic Endozoicomonas Bacteria.</title>
        <authorList>
            <person name="Neave M.J."/>
            <person name="Apprill A."/>
            <person name="Voolstra C.R."/>
        </authorList>
    </citation>
    <scope>NUCLEOTIDE SEQUENCE [LARGE SCALE GENOMIC DNA]</scope>
    <source>
        <strain evidence="2 3">DSM 25634</strain>
    </source>
</reference>
<sequence length="186" mass="21171">MKFAQKTVYLYFVILMNVQIIAAQETIQDDKVLYISDVYLTKVTSNSYELSIDVVDKLMLYARNKLTNNQCMAIYLDVYHFPEKAGFIIAFQTVSTPKEEYNTVLGMPGFSSGTTSLIKTDSVRFNNATPLCSICKLTKNDCVFLGDIAIYRDNLLTKVFAFSPIINDPFQYSVNLNSRYHGTTRE</sequence>
<accession>A0A081NF56</accession>
<protein>
    <submittedName>
        <fullName evidence="2">Uncharacterized protein</fullName>
    </submittedName>
</protein>
<keyword evidence="3" id="KW-1185">Reference proteome</keyword>
<dbReference type="RefSeq" id="WP_034836907.1">
    <property type="nucleotide sequence ID" value="NZ_JOKH01000003.1"/>
</dbReference>
<evidence type="ECO:0000256" key="1">
    <source>
        <dbReference type="SAM" id="SignalP"/>
    </source>
</evidence>
<comment type="caution">
    <text evidence="2">The sequence shown here is derived from an EMBL/GenBank/DDBJ whole genome shotgun (WGS) entry which is preliminary data.</text>
</comment>
<gene>
    <name evidence="2" type="ORF">GZ78_14405</name>
</gene>
<feature type="chain" id="PRO_5001760761" evidence="1">
    <location>
        <begin position="23"/>
        <end position="186"/>
    </location>
</feature>
<keyword evidence="1" id="KW-0732">Signal</keyword>
<proteinExistence type="predicted"/>
<evidence type="ECO:0000313" key="2">
    <source>
        <dbReference type="EMBL" id="KEQ17079.1"/>
    </source>
</evidence>
<dbReference type="AlphaFoldDB" id="A0A081NF56"/>
<organism evidence="2 3">
    <name type="scientific">Endozoicomonas numazuensis</name>
    <dbReference type="NCBI Taxonomy" id="1137799"/>
    <lineage>
        <taxon>Bacteria</taxon>
        <taxon>Pseudomonadati</taxon>
        <taxon>Pseudomonadota</taxon>
        <taxon>Gammaproteobacteria</taxon>
        <taxon>Oceanospirillales</taxon>
        <taxon>Endozoicomonadaceae</taxon>
        <taxon>Endozoicomonas</taxon>
    </lineage>
</organism>
<feature type="signal peptide" evidence="1">
    <location>
        <begin position="1"/>
        <end position="22"/>
    </location>
</feature>
<dbReference type="EMBL" id="JOKH01000003">
    <property type="protein sequence ID" value="KEQ17079.1"/>
    <property type="molecule type" value="Genomic_DNA"/>
</dbReference>
<name>A0A081NF56_9GAMM</name>
<evidence type="ECO:0000313" key="3">
    <source>
        <dbReference type="Proteomes" id="UP000028073"/>
    </source>
</evidence>
<dbReference type="Proteomes" id="UP000028073">
    <property type="component" value="Unassembled WGS sequence"/>
</dbReference>